<reference evidence="3 5" key="1">
    <citation type="journal article" date="2020" name="Stud. Mycol.">
        <title>101 Dothideomycetes genomes: a test case for predicting lifestyles and emergence of pathogens.</title>
        <authorList>
            <person name="Haridas S."/>
            <person name="Albert R."/>
            <person name="Binder M."/>
            <person name="Bloem J."/>
            <person name="Labutti K."/>
            <person name="Salamov A."/>
            <person name="Andreopoulos B."/>
            <person name="Baker S."/>
            <person name="Barry K."/>
            <person name="Bills G."/>
            <person name="Bluhm B."/>
            <person name="Cannon C."/>
            <person name="Castanera R."/>
            <person name="Culley D."/>
            <person name="Daum C."/>
            <person name="Ezra D."/>
            <person name="Gonzalez J."/>
            <person name="Henrissat B."/>
            <person name="Kuo A."/>
            <person name="Liang C."/>
            <person name="Lipzen A."/>
            <person name="Lutzoni F."/>
            <person name="Magnuson J."/>
            <person name="Mondo S."/>
            <person name="Nolan M."/>
            <person name="Ohm R."/>
            <person name="Pangilinan J."/>
            <person name="Park H.-J."/>
            <person name="Ramirez L."/>
            <person name="Alfaro M."/>
            <person name="Sun H."/>
            <person name="Tritt A."/>
            <person name="Yoshinaga Y."/>
            <person name="Zwiers L.-H."/>
            <person name="Turgeon B."/>
            <person name="Goodwin S."/>
            <person name="Spatafora J."/>
            <person name="Crous P."/>
            <person name="Grigoriev I."/>
        </authorList>
    </citation>
    <scope>NUCLEOTIDE SEQUENCE</scope>
    <source>
        <strain evidence="3 5">CBS 304.34</strain>
    </source>
</reference>
<name>A0A6A6YNW3_9PEZI</name>
<feature type="signal peptide" evidence="2">
    <location>
        <begin position="1"/>
        <end position="17"/>
    </location>
</feature>
<dbReference type="EMBL" id="MU003700">
    <property type="protein sequence ID" value="KAF2810249.1"/>
    <property type="molecule type" value="Genomic_DNA"/>
</dbReference>
<protein>
    <submittedName>
        <fullName evidence="3 5">Uncharacterized protein</fullName>
    </submittedName>
</protein>
<keyword evidence="2" id="KW-0732">Signal</keyword>
<dbReference type="RefSeq" id="XP_033577213.1">
    <property type="nucleotide sequence ID" value="XM_033722057.1"/>
</dbReference>
<reference evidence="5" key="3">
    <citation type="submission" date="2025-04" db="UniProtKB">
        <authorList>
            <consortium name="RefSeq"/>
        </authorList>
    </citation>
    <scope>IDENTIFICATION</scope>
    <source>
        <strain evidence="5">CBS 304.34</strain>
    </source>
</reference>
<dbReference type="AlphaFoldDB" id="A0A6A6YNW3"/>
<reference evidence="5" key="2">
    <citation type="submission" date="2020-04" db="EMBL/GenBank/DDBJ databases">
        <authorList>
            <consortium name="NCBI Genome Project"/>
        </authorList>
    </citation>
    <scope>NUCLEOTIDE SEQUENCE</scope>
    <source>
        <strain evidence="5">CBS 304.34</strain>
    </source>
</reference>
<evidence type="ECO:0000313" key="4">
    <source>
        <dbReference type="Proteomes" id="UP000504636"/>
    </source>
</evidence>
<feature type="compositionally biased region" description="Low complexity" evidence="1">
    <location>
        <begin position="65"/>
        <end position="78"/>
    </location>
</feature>
<feature type="region of interest" description="Disordered" evidence="1">
    <location>
        <begin position="57"/>
        <end position="89"/>
    </location>
</feature>
<dbReference type="GeneID" id="54462950"/>
<proteinExistence type="predicted"/>
<sequence>MKCSGPAVLLLSSCALALHPGVERRSLDEASMSALYYIVSIKGALATGGNDYTGSETAPLIPIETGDTTGTAATGTATPANAPKSTKSQGVAAATSSPFAAGLGGAMGILGLAIALQSYASN</sequence>
<feature type="chain" id="PRO_5044629225" evidence="2">
    <location>
        <begin position="18"/>
        <end position="122"/>
    </location>
</feature>
<dbReference type="Proteomes" id="UP000504636">
    <property type="component" value="Unplaced"/>
</dbReference>
<accession>A0A6A6YNW3</accession>
<evidence type="ECO:0000256" key="1">
    <source>
        <dbReference type="SAM" id="MobiDB-lite"/>
    </source>
</evidence>
<evidence type="ECO:0000256" key="2">
    <source>
        <dbReference type="SAM" id="SignalP"/>
    </source>
</evidence>
<gene>
    <name evidence="3 5" type="ORF">BDZ99DRAFT_476432</name>
</gene>
<organism evidence="3">
    <name type="scientific">Mytilinidion resinicola</name>
    <dbReference type="NCBI Taxonomy" id="574789"/>
    <lineage>
        <taxon>Eukaryota</taxon>
        <taxon>Fungi</taxon>
        <taxon>Dikarya</taxon>
        <taxon>Ascomycota</taxon>
        <taxon>Pezizomycotina</taxon>
        <taxon>Dothideomycetes</taxon>
        <taxon>Pleosporomycetidae</taxon>
        <taxon>Mytilinidiales</taxon>
        <taxon>Mytilinidiaceae</taxon>
        <taxon>Mytilinidion</taxon>
    </lineage>
</organism>
<evidence type="ECO:0000313" key="5">
    <source>
        <dbReference type="RefSeq" id="XP_033577213.1"/>
    </source>
</evidence>
<keyword evidence="4" id="KW-1185">Reference proteome</keyword>
<evidence type="ECO:0000313" key="3">
    <source>
        <dbReference type="EMBL" id="KAF2810249.1"/>
    </source>
</evidence>